<name>A0A7I7SNQ0_9MYCO</name>
<evidence type="ECO:0000313" key="2">
    <source>
        <dbReference type="EMBL" id="BBY58634.1"/>
    </source>
</evidence>
<feature type="compositionally biased region" description="Polar residues" evidence="1">
    <location>
        <begin position="44"/>
        <end position="55"/>
    </location>
</feature>
<dbReference type="EMBL" id="AP022595">
    <property type="protein sequence ID" value="BBY58634.1"/>
    <property type="molecule type" value="Genomic_DNA"/>
</dbReference>
<protein>
    <submittedName>
        <fullName evidence="2">Uncharacterized protein</fullName>
    </submittedName>
</protein>
<gene>
    <name evidence="2" type="ORF">MSAR_17700</name>
</gene>
<sequence>MTGAGAVARATEVVDHDTGAFAGQGKGVFTAQTTAGTGDDDDSINNSGHEQPFSD</sequence>
<dbReference type="KEGG" id="msar:MSAR_17700"/>
<dbReference type="Proteomes" id="UP000466445">
    <property type="component" value="Chromosome"/>
</dbReference>
<evidence type="ECO:0000256" key="1">
    <source>
        <dbReference type="SAM" id="MobiDB-lite"/>
    </source>
</evidence>
<dbReference type="AlphaFoldDB" id="A0A7I7SNQ0"/>
<evidence type="ECO:0000313" key="3">
    <source>
        <dbReference type="Proteomes" id="UP000466445"/>
    </source>
</evidence>
<feature type="region of interest" description="Disordered" evidence="1">
    <location>
        <begin position="1"/>
        <end position="55"/>
    </location>
</feature>
<reference evidence="2 3" key="1">
    <citation type="journal article" date="2019" name="Emerg. Microbes Infect.">
        <title>Comprehensive subspecies identification of 175 nontuberculous mycobacteria species based on 7547 genomic profiles.</title>
        <authorList>
            <person name="Matsumoto Y."/>
            <person name="Kinjo T."/>
            <person name="Motooka D."/>
            <person name="Nabeya D."/>
            <person name="Jung N."/>
            <person name="Uechi K."/>
            <person name="Horii T."/>
            <person name="Iida T."/>
            <person name="Fujita J."/>
            <person name="Nakamura S."/>
        </authorList>
    </citation>
    <scope>NUCLEOTIDE SEQUENCE [LARGE SCALE GENOMIC DNA]</scope>
    <source>
        <strain evidence="2 3">JCM 30395</strain>
    </source>
</reference>
<accession>A0A7I7SNQ0</accession>
<keyword evidence="3" id="KW-1185">Reference proteome</keyword>
<proteinExistence type="predicted"/>
<organism evidence="2 3">
    <name type="scientific">Mycolicibacterium sarraceniae</name>
    <dbReference type="NCBI Taxonomy" id="1534348"/>
    <lineage>
        <taxon>Bacteria</taxon>
        <taxon>Bacillati</taxon>
        <taxon>Actinomycetota</taxon>
        <taxon>Actinomycetes</taxon>
        <taxon>Mycobacteriales</taxon>
        <taxon>Mycobacteriaceae</taxon>
        <taxon>Mycolicibacterium</taxon>
    </lineage>
</organism>